<dbReference type="CDD" id="cd06606">
    <property type="entry name" value="STKc_MAPKKK"/>
    <property type="match status" value="1"/>
</dbReference>
<dbReference type="InterPro" id="IPR017441">
    <property type="entry name" value="Protein_kinase_ATP_BS"/>
</dbReference>
<feature type="binding site" evidence="5">
    <location>
        <position position="117"/>
    </location>
    <ligand>
        <name>ATP</name>
        <dbReference type="ChEBI" id="CHEBI:30616"/>
    </ligand>
</feature>
<dbReference type="InterPro" id="IPR000719">
    <property type="entry name" value="Prot_kinase_dom"/>
</dbReference>
<evidence type="ECO:0000313" key="10">
    <source>
        <dbReference type="RefSeq" id="XP_010507222.1"/>
    </source>
</evidence>
<dbReference type="PROSITE" id="PS00108">
    <property type="entry name" value="PROTEIN_KINASE_ST"/>
    <property type="match status" value="1"/>
</dbReference>
<keyword evidence="6" id="KW-0723">Serine/threonine-protein kinase</keyword>
<name>A0ABM0YX50_CAMSA</name>
<feature type="compositionally biased region" description="Polar residues" evidence="7">
    <location>
        <begin position="8"/>
        <end position="21"/>
    </location>
</feature>
<evidence type="ECO:0000256" key="5">
    <source>
        <dbReference type="PROSITE-ProRule" id="PRU10141"/>
    </source>
</evidence>
<dbReference type="PANTHER" id="PTHR48011:SF85">
    <property type="entry name" value="PROTEIN KINASE SUPERFAMILY PROTEIN"/>
    <property type="match status" value="1"/>
</dbReference>
<evidence type="ECO:0000256" key="4">
    <source>
        <dbReference type="ARBA" id="ARBA00022840"/>
    </source>
</evidence>
<accession>A0ABM0YX50</accession>
<comment type="similarity">
    <text evidence="6">Belongs to the protein kinase superfamily.</text>
</comment>
<dbReference type="SUPFAM" id="SSF56112">
    <property type="entry name" value="Protein kinase-like (PK-like)"/>
    <property type="match status" value="1"/>
</dbReference>
<sequence length="366" mass="40189">MDSKKFSDFSTLPPKNSPTKNVIVISSGSSSATMIPPLPQNPTLAVNPSPTILDGRRCSKNGEQVFHDAVQKPTDGVTPEGGLVNKSSPWVKSRLLGRGGFASVYLATCKNEERAIKTAEISRATSLMNEGRILRSLQSPFVISCSGEEIVREGADYHYNLILEYCSGGSIGDMLRIIQKGIMEFDVKLIARDVLVGLRDIHAKNIIHGDIKPDNLLLTPIFNHQNRFNRYVTKIGDFGLALEKGSVEYGDGSGHKRGTMRFMAPELISCGIVDFSVDIWAFGCSVLEMLTGKIVWEEYGGLVYKDLVNLIGHSNVIPYIPSGLSAEAQEFLRGCFVKEPKSRWGLGALMNHPFLNLDVKLPFNAK</sequence>
<evidence type="ECO:0000256" key="1">
    <source>
        <dbReference type="ARBA" id="ARBA00022679"/>
    </source>
</evidence>
<dbReference type="RefSeq" id="XP_010507222.1">
    <property type="nucleotide sequence ID" value="XM_010508920.1"/>
</dbReference>
<dbReference type="InterPro" id="IPR011009">
    <property type="entry name" value="Kinase-like_dom_sf"/>
</dbReference>
<feature type="domain" description="Protein kinase" evidence="8">
    <location>
        <begin position="90"/>
        <end position="355"/>
    </location>
</feature>
<evidence type="ECO:0000256" key="7">
    <source>
        <dbReference type="SAM" id="MobiDB-lite"/>
    </source>
</evidence>
<reference evidence="9" key="1">
    <citation type="journal article" date="2014" name="Nat. Commun.">
        <title>The emerging biofuel crop Camelina sativa retains a highly undifferentiated hexaploid genome structure.</title>
        <authorList>
            <person name="Kagale S."/>
            <person name="Koh C."/>
            <person name="Nixon J."/>
            <person name="Bollina V."/>
            <person name="Clarke W.E."/>
            <person name="Tuteja R."/>
            <person name="Spillane C."/>
            <person name="Robinson S.J."/>
            <person name="Links M.G."/>
            <person name="Clarke C."/>
            <person name="Higgins E.E."/>
            <person name="Huebert T."/>
            <person name="Sharpe A.G."/>
            <person name="Parkin I.A."/>
        </authorList>
    </citation>
    <scope>NUCLEOTIDE SEQUENCE [LARGE SCALE GENOMIC DNA]</scope>
    <source>
        <strain evidence="9">cv. DH55</strain>
    </source>
</reference>
<protein>
    <submittedName>
        <fullName evidence="10">Mitogen-activated protein kinase kinase kinase ANP1-like</fullName>
    </submittedName>
</protein>
<dbReference type="PROSITE" id="PS50011">
    <property type="entry name" value="PROTEIN_KINASE_DOM"/>
    <property type="match status" value="1"/>
</dbReference>
<dbReference type="PROSITE" id="PS00107">
    <property type="entry name" value="PROTEIN_KINASE_ATP"/>
    <property type="match status" value="1"/>
</dbReference>
<dbReference type="PANTHER" id="PTHR48011">
    <property type="entry name" value="CCR4-NOT TRANSCRIPTIONAL COMPLEX SUBUNIT CAF120-RELATED"/>
    <property type="match status" value="1"/>
</dbReference>
<evidence type="ECO:0000256" key="2">
    <source>
        <dbReference type="ARBA" id="ARBA00022741"/>
    </source>
</evidence>
<proteinExistence type="inferred from homology"/>
<feature type="region of interest" description="Disordered" evidence="7">
    <location>
        <begin position="1"/>
        <end position="21"/>
    </location>
</feature>
<keyword evidence="1" id="KW-0808">Transferase</keyword>
<dbReference type="InterPro" id="IPR008271">
    <property type="entry name" value="Ser/Thr_kinase_AS"/>
</dbReference>
<dbReference type="Gene3D" id="1.10.510.10">
    <property type="entry name" value="Transferase(Phosphotransferase) domain 1"/>
    <property type="match status" value="1"/>
</dbReference>
<keyword evidence="2 5" id="KW-0547">Nucleotide-binding</keyword>
<dbReference type="Pfam" id="PF00069">
    <property type="entry name" value="Pkinase"/>
    <property type="match status" value="1"/>
</dbReference>
<evidence type="ECO:0000259" key="8">
    <source>
        <dbReference type="PROSITE" id="PS50011"/>
    </source>
</evidence>
<evidence type="ECO:0000256" key="6">
    <source>
        <dbReference type="RuleBase" id="RU000304"/>
    </source>
</evidence>
<dbReference type="GeneID" id="104783818"/>
<evidence type="ECO:0000256" key="3">
    <source>
        <dbReference type="ARBA" id="ARBA00022777"/>
    </source>
</evidence>
<gene>
    <name evidence="10" type="primary">LOC104783818</name>
</gene>
<reference evidence="10" key="2">
    <citation type="submission" date="2025-08" db="UniProtKB">
        <authorList>
            <consortium name="RefSeq"/>
        </authorList>
    </citation>
    <scope>IDENTIFICATION</scope>
    <source>
        <tissue evidence="10">Leaf</tissue>
    </source>
</reference>
<dbReference type="InterPro" id="IPR052751">
    <property type="entry name" value="Plant_MAPKKK"/>
</dbReference>
<dbReference type="SMART" id="SM00220">
    <property type="entry name" value="S_TKc"/>
    <property type="match status" value="1"/>
</dbReference>
<dbReference type="Proteomes" id="UP000694864">
    <property type="component" value="Chromosome 4"/>
</dbReference>
<evidence type="ECO:0000313" key="9">
    <source>
        <dbReference type="Proteomes" id="UP000694864"/>
    </source>
</evidence>
<organism evidence="9 10">
    <name type="scientific">Camelina sativa</name>
    <name type="common">False flax</name>
    <name type="synonym">Myagrum sativum</name>
    <dbReference type="NCBI Taxonomy" id="90675"/>
    <lineage>
        <taxon>Eukaryota</taxon>
        <taxon>Viridiplantae</taxon>
        <taxon>Streptophyta</taxon>
        <taxon>Embryophyta</taxon>
        <taxon>Tracheophyta</taxon>
        <taxon>Spermatophyta</taxon>
        <taxon>Magnoliopsida</taxon>
        <taxon>eudicotyledons</taxon>
        <taxon>Gunneridae</taxon>
        <taxon>Pentapetalae</taxon>
        <taxon>rosids</taxon>
        <taxon>malvids</taxon>
        <taxon>Brassicales</taxon>
        <taxon>Brassicaceae</taxon>
        <taxon>Camelineae</taxon>
        <taxon>Camelina</taxon>
    </lineage>
</organism>
<keyword evidence="9" id="KW-1185">Reference proteome</keyword>
<keyword evidence="3" id="KW-0418">Kinase</keyword>
<keyword evidence="4 5" id="KW-0067">ATP-binding</keyword>